<keyword evidence="2 5" id="KW-0812">Transmembrane</keyword>
<proteinExistence type="predicted"/>
<dbReference type="RefSeq" id="WP_221332517.1">
    <property type="nucleotide sequence ID" value="NZ_BAAAJD010000026.1"/>
</dbReference>
<evidence type="ECO:0000256" key="1">
    <source>
        <dbReference type="ARBA" id="ARBA00004141"/>
    </source>
</evidence>
<dbReference type="InterPro" id="IPR050367">
    <property type="entry name" value="APC_superfamily"/>
</dbReference>
<evidence type="ECO:0000256" key="5">
    <source>
        <dbReference type="SAM" id="Phobius"/>
    </source>
</evidence>
<feature type="transmembrane region" description="Helical" evidence="5">
    <location>
        <begin position="135"/>
        <end position="154"/>
    </location>
</feature>
<keyword evidence="3 5" id="KW-1133">Transmembrane helix</keyword>
<keyword evidence="4 5" id="KW-0472">Membrane</keyword>
<sequence length="485" mass="49555">MTTPRTRPTASLDRAVIGTGDLVFFVVAAAAPLTVMAGVAPLALAIGGAAAPAGYLLSGALMLLFAFGFTAMSRYVRNAGAFYAYIGRGLGRRTGAGAALVAVAAYNLIEVGLLAAFAHFSAATLESSLGLRTPWQLWAVLGLVAVGVLGYLKVTLSAKVLGVALTLEVAVLLVLSVAVLAAGGGPSGLDLASFSPSGPAGPGAAAMFVITIGAFLGFEATAIYAEEARRPERTVPRATYTAVCFLGLFYAFTTWTFVAAYGSDRVQRVAAGEDGADMVFAATEHFAGAWAADAMRWLIVVSAFAATLAFHNAANRYLFALGREGLLPRVLARTAGRHGSPAAAVLAQSAFAAAVLAAGMALGARPYDDLLLLTNGPGIVGVMALQVLAAAAVIAFFRRDRRGLPRWRVVAAPAAAGAGLAVLCVLIALHFELLTGRGTAVNAALLAVVPAAFAAGWAAAARMRRTDPAGYERLTTVDVEDPGGS</sequence>
<comment type="subcellular location">
    <subcellularLocation>
        <location evidence="1">Membrane</location>
        <topology evidence="1">Multi-pass membrane protein</topology>
    </subcellularLocation>
</comment>
<organism evidence="7 8">
    <name type="scientific">Nocardiopsis composta</name>
    <dbReference type="NCBI Taxonomy" id="157465"/>
    <lineage>
        <taxon>Bacteria</taxon>
        <taxon>Bacillati</taxon>
        <taxon>Actinomycetota</taxon>
        <taxon>Actinomycetes</taxon>
        <taxon>Streptosporangiales</taxon>
        <taxon>Nocardiopsidaceae</taxon>
        <taxon>Nocardiopsis</taxon>
    </lineage>
</organism>
<feature type="transmembrane region" description="Helical" evidence="5">
    <location>
        <begin position="97"/>
        <end position="123"/>
    </location>
</feature>
<feature type="transmembrane region" description="Helical" evidence="5">
    <location>
        <begin position="21"/>
        <end position="47"/>
    </location>
</feature>
<dbReference type="InterPro" id="IPR004841">
    <property type="entry name" value="AA-permease/SLC12A_dom"/>
</dbReference>
<evidence type="ECO:0000256" key="2">
    <source>
        <dbReference type="ARBA" id="ARBA00022692"/>
    </source>
</evidence>
<dbReference type="PIRSF" id="PIRSF006060">
    <property type="entry name" value="AA_transporter"/>
    <property type="match status" value="1"/>
</dbReference>
<dbReference type="Pfam" id="PF00324">
    <property type="entry name" value="AA_permease"/>
    <property type="match status" value="1"/>
</dbReference>
<reference evidence="7 8" key="1">
    <citation type="submission" date="2020-08" db="EMBL/GenBank/DDBJ databases">
        <title>Sequencing the genomes of 1000 actinobacteria strains.</title>
        <authorList>
            <person name="Klenk H.-P."/>
        </authorList>
    </citation>
    <scope>NUCLEOTIDE SEQUENCE [LARGE SCALE GENOMIC DNA]</scope>
    <source>
        <strain evidence="7 8">DSM 44551</strain>
    </source>
</reference>
<feature type="transmembrane region" description="Helical" evidence="5">
    <location>
        <begin position="376"/>
        <end position="397"/>
    </location>
</feature>
<name>A0A7W8QT70_9ACTN</name>
<feature type="domain" description="Amino acid permease/ SLC12A" evidence="6">
    <location>
        <begin position="22"/>
        <end position="396"/>
    </location>
</feature>
<accession>A0A7W8QT70</accession>
<keyword evidence="8" id="KW-1185">Reference proteome</keyword>
<evidence type="ECO:0000313" key="8">
    <source>
        <dbReference type="Proteomes" id="UP000572635"/>
    </source>
</evidence>
<gene>
    <name evidence="7" type="ORF">HDA36_005673</name>
</gene>
<dbReference type="Proteomes" id="UP000572635">
    <property type="component" value="Unassembled WGS sequence"/>
</dbReference>
<feature type="transmembrane region" description="Helical" evidence="5">
    <location>
        <begin position="53"/>
        <end position="76"/>
    </location>
</feature>
<evidence type="ECO:0000256" key="4">
    <source>
        <dbReference type="ARBA" id="ARBA00023136"/>
    </source>
</evidence>
<feature type="transmembrane region" description="Helical" evidence="5">
    <location>
        <begin position="237"/>
        <end position="258"/>
    </location>
</feature>
<dbReference type="GO" id="GO:0016020">
    <property type="term" value="C:membrane"/>
    <property type="evidence" value="ECO:0007669"/>
    <property type="project" value="UniProtKB-SubCell"/>
</dbReference>
<feature type="transmembrane region" description="Helical" evidence="5">
    <location>
        <begin position="203"/>
        <end position="225"/>
    </location>
</feature>
<feature type="transmembrane region" description="Helical" evidence="5">
    <location>
        <begin position="409"/>
        <end position="431"/>
    </location>
</feature>
<dbReference type="EMBL" id="JACHDB010000002">
    <property type="protein sequence ID" value="MBB5435525.1"/>
    <property type="molecule type" value="Genomic_DNA"/>
</dbReference>
<dbReference type="AlphaFoldDB" id="A0A7W8QT70"/>
<feature type="transmembrane region" description="Helical" evidence="5">
    <location>
        <begin position="161"/>
        <end position="183"/>
    </location>
</feature>
<feature type="transmembrane region" description="Helical" evidence="5">
    <location>
        <begin position="340"/>
        <end position="364"/>
    </location>
</feature>
<evidence type="ECO:0000256" key="3">
    <source>
        <dbReference type="ARBA" id="ARBA00022989"/>
    </source>
</evidence>
<dbReference type="PANTHER" id="PTHR42770:SF16">
    <property type="entry name" value="AMINO ACID PERMEASE"/>
    <property type="match status" value="1"/>
</dbReference>
<dbReference type="Gene3D" id="1.20.1740.10">
    <property type="entry name" value="Amino acid/polyamine transporter I"/>
    <property type="match status" value="1"/>
</dbReference>
<dbReference type="PANTHER" id="PTHR42770">
    <property type="entry name" value="AMINO ACID TRANSPORTER-RELATED"/>
    <property type="match status" value="1"/>
</dbReference>
<comment type="caution">
    <text evidence="7">The sequence shown here is derived from an EMBL/GenBank/DDBJ whole genome shotgun (WGS) entry which is preliminary data.</text>
</comment>
<feature type="transmembrane region" description="Helical" evidence="5">
    <location>
        <begin position="297"/>
        <end position="319"/>
    </location>
</feature>
<protein>
    <submittedName>
        <fullName evidence="7">Amino acid transporter</fullName>
    </submittedName>
</protein>
<dbReference type="GO" id="GO:0055085">
    <property type="term" value="P:transmembrane transport"/>
    <property type="evidence" value="ECO:0007669"/>
    <property type="project" value="InterPro"/>
</dbReference>
<evidence type="ECO:0000313" key="7">
    <source>
        <dbReference type="EMBL" id="MBB5435525.1"/>
    </source>
</evidence>
<feature type="transmembrane region" description="Helical" evidence="5">
    <location>
        <begin position="443"/>
        <end position="461"/>
    </location>
</feature>
<evidence type="ECO:0000259" key="6">
    <source>
        <dbReference type="Pfam" id="PF00324"/>
    </source>
</evidence>